<evidence type="ECO:0000313" key="7">
    <source>
        <dbReference type="Proteomes" id="UP000283530"/>
    </source>
</evidence>
<dbReference type="InterPro" id="IPR001547">
    <property type="entry name" value="Glyco_hydro_5"/>
</dbReference>
<keyword evidence="7" id="KW-1185">Reference proteome</keyword>
<comment type="similarity">
    <text evidence="1">Belongs to the glycosyl hydrolase 5 (cellulase A) family.</text>
</comment>
<protein>
    <submittedName>
        <fullName evidence="6">Putative O-glycosyl hydrolase</fullName>
    </submittedName>
</protein>
<evidence type="ECO:0000256" key="2">
    <source>
        <dbReference type="ARBA" id="ARBA00022801"/>
    </source>
</evidence>
<evidence type="ECO:0000256" key="1">
    <source>
        <dbReference type="ARBA" id="ARBA00005641"/>
    </source>
</evidence>
<dbReference type="GO" id="GO:0000272">
    <property type="term" value="P:polysaccharide catabolic process"/>
    <property type="evidence" value="ECO:0007669"/>
    <property type="project" value="InterPro"/>
</dbReference>
<dbReference type="GO" id="GO:0004553">
    <property type="term" value="F:hydrolase activity, hydrolyzing O-glycosyl compounds"/>
    <property type="evidence" value="ECO:0007669"/>
    <property type="project" value="InterPro"/>
</dbReference>
<evidence type="ECO:0000313" key="6">
    <source>
        <dbReference type="EMBL" id="RWR74297.1"/>
    </source>
</evidence>
<feature type="domain" description="Glycoside hydrolase family 5" evidence="5">
    <location>
        <begin position="832"/>
        <end position="1044"/>
    </location>
</feature>
<reference evidence="6 7" key="1">
    <citation type="journal article" date="2019" name="Nat. Plants">
        <title>Stout camphor tree genome fills gaps in understanding of flowering plant genome evolution.</title>
        <authorList>
            <person name="Chaw S.M."/>
            <person name="Liu Y.C."/>
            <person name="Wu Y.W."/>
            <person name="Wang H.Y."/>
            <person name="Lin C.I."/>
            <person name="Wu C.S."/>
            <person name="Ke H.M."/>
            <person name="Chang L.Y."/>
            <person name="Hsu C.Y."/>
            <person name="Yang H.T."/>
            <person name="Sudianto E."/>
            <person name="Hsu M.H."/>
            <person name="Wu K.P."/>
            <person name="Wang L.N."/>
            <person name="Leebens-Mack J.H."/>
            <person name="Tsai I.J."/>
        </authorList>
    </citation>
    <scope>NUCLEOTIDE SEQUENCE [LARGE SCALE GENOMIC DNA]</scope>
    <source>
        <strain evidence="7">cv. Chaw 1501</strain>
        <tissue evidence="6">Young leaves</tissue>
    </source>
</reference>
<evidence type="ECO:0000259" key="5">
    <source>
        <dbReference type="Pfam" id="PF00150"/>
    </source>
</evidence>
<accession>A0A3S3MIF2</accession>
<feature type="domain" description="Glycoside hydrolase family 5" evidence="5">
    <location>
        <begin position="67"/>
        <end position="342"/>
    </location>
</feature>
<proteinExistence type="inferred from homology"/>
<dbReference type="SUPFAM" id="SSF50370">
    <property type="entry name" value="Ricin B-like lectins"/>
    <property type="match status" value="1"/>
</dbReference>
<dbReference type="Proteomes" id="UP000283530">
    <property type="component" value="Unassembled WGS sequence"/>
</dbReference>
<keyword evidence="2 6" id="KW-0378">Hydrolase</keyword>
<dbReference type="InterPro" id="IPR035992">
    <property type="entry name" value="Ricin_B-like_lectins"/>
</dbReference>
<comment type="caution">
    <text evidence="6">The sequence shown here is derived from an EMBL/GenBank/DDBJ whole genome shotgun (WGS) entry which is preliminary data.</text>
</comment>
<keyword evidence="3" id="KW-0326">Glycosidase</keyword>
<dbReference type="PANTHER" id="PTHR31263:SF44">
    <property type="entry name" value="OS04G0481200 PROTEIN"/>
    <property type="match status" value="1"/>
</dbReference>
<dbReference type="OrthoDB" id="442731at2759"/>
<feature type="domain" description="Glycoside hydrolase family 5" evidence="5">
    <location>
        <begin position="536"/>
        <end position="757"/>
    </location>
</feature>
<dbReference type="EMBL" id="QPKB01000001">
    <property type="protein sequence ID" value="RWR74297.1"/>
    <property type="molecule type" value="Genomic_DNA"/>
</dbReference>
<dbReference type="PANTHER" id="PTHR31263">
    <property type="entry name" value="CELLULASE FAMILY PROTEIN (AFU_ORTHOLOGUE AFUA_5G14560)"/>
    <property type="match status" value="1"/>
</dbReference>
<sequence length="1137" mass="126648">MMKTSLFLLPLVALLLNITITWTSEAVPLNTNSRWIVDGGGRRVKFACVNWVSHLEIMVAEGLHKQPLDAISKRIAEMNFNCVRLTWALFMVTNSTLGSVTFRQSLQNHGLVDTIKGVEVNNPGLVDLPVIQVFQEVVSKLGDNKVMVILDNHLSKPGWCCSNNDGNGFFGDQYFDPHLWTRGLAKMASMFSSSTNVVAMSLRNEPRGPRQNTGDWYRYMKEGAESVHSANPNVLVIISGLSYASDLSFLSQKQLDLTFKGKLVYELHSYSWYRGSPDEACSKYVQDVMRGGGFLLDQGWPLFISEFGADERGTNANDNNFLNCFLGLAAERDLDWALWTLQGSYYLRQGVIGMEEFYGILDSSWGQLRNASYLQRLSAIQPPSQGPGISNGRPYKSFFHPATGLCFIVKSFNEPVKLGPCAQPEAWSYTQQKTAVLNGTDLCLQADALGKPAKLGVNCSDSNSKWEPTSESKMHLSSILTNGTTVCLDIGYDYTVITNPCKCMKGGDQSCDPSITFRQSLQNHGLVDTIKGVEVNNPGLVDLPVFQVFQEVVSKLGDENVMVILDNHLSKPGWCCSNNDGNGFFGDQYFDPQLWTSGLAKMASMFNTTTNVVAMSIRNELRGPRQNIGDWYRYMKEGAESVHSANPNVLVIISGLSYASDLSFLSQKQLELTFKGKLVYELHSYSWYGGSPDEACSKYVQDVMRGGGFLLDQGWPLFISEFGADESGTNANDNNFLNCFLGLAAERDLDWALWALQGSYYLREGQIGAGEVYGLLDPSWGQLQNANFLRRLSAIQPPSQGPGISDGGPHTYQKNGRPYKSIFHPATGLCVAVVSNLGDNNIMVILDNHISKPGWCCSEFDGNGFFGDQYFNPDLWLTGLTKMATMFNTTTNVVAMSLRNELRGHRENVSDWYRYMQKGAEAVHSANPNVLVIISGLSFDTNLSSLSKSQLQLTFTDKLVFEMHWYGFSDGNAWKDSNPNQVCGSVTSDVMRRGGFLLDQGWPLFFSEFGVDQRGINVNDNRFLNCFYGVAAELDLDWALWTLQGSYYFREGTTGLDEKFGLLDWSWSQLRNASFLQRISALQSPHQGWFKIINSTRDQAIEKLPAIVRTDPFRSISTKYGQSLELEHVQAEGRSSQ</sequence>
<feature type="chain" id="PRO_5018634310" evidence="4">
    <location>
        <begin position="27"/>
        <end position="1137"/>
    </location>
</feature>
<name>A0A3S3MIF2_9MAGN</name>
<dbReference type="Gene3D" id="3.20.20.80">
    <property type="entry name" value="Glycosidases"/>
    <property type="match status" value="3"/>
</dbReference>
<dbReference type="InterPro" id="IPR017853">
    <property type="entry name" value="GH"/>
</dbReference>
<dbReference type="STRING" id="337451.A0A3S3MIF2"/>
<dbReference type="AlphaFoldDB" id="A0A3S3MIF2"/>
<evidence type="ECO:0000256" key="3">
    <source>
        <dbReference type="ARBA" id="ARBA00023295"/>
    </source>
</evidence>
<evidence type="ECO:0000256" key="4">
    <source>
        <dbReference type="SAM" id="SignalP"/>
    </source>
</evidence>
<gene>
    <name evidence="6" type="ORF">CKAN_00262200</name>
</gene>
<organism evidence="6 7">
    <name type="scientific">Cinnamomum micranthum f. kanehirae</name>
    <dbReference type="NCBI Taxonomy" id="337451"/>
    <lineage>
        <taxon>Eukaryota</taxon>
        <taxon>Viridiplantae</taxon>
        <taxon>Streptophyta</taxon>
        <taxon>Embryophyta</taxon>
        <taxon>Tracheophyta</taxon>
        <taxon>Spermatophyta</taxon>
        <taxon>Magnoliopsida</taxon>
        <taxon>Magnoliidae</taxon>
        <taxon>Laurales</taxon>
        <taxon>Lauraceae</taxon>
        <taxon>Cinnamomum</taxon>
    </lineage>
</organism>
<dbReference type="Pfam" id="PF00150">
    <property type="entry name" value="Cellulase"/>
    <property type="match status" value="3"/>
</dbReference>
<feature type="signal peptide" evidence="4">
    <location>
        <begin position="1"/>
        <end position="26"/>
    </location>
</feature>
<keyword evidence="4" id="KW-0732">Signal</keyword>
<dbReference type="SUPFAM" id="SSF51445">
    <property type="entry name" value="(Trans)glycosidases"/>
    <property type="match status" value="3"/>
</dbReference>